<dbReference type="Proteomes" id="UP000280395">
    <property type="component" value="Unassembled WGS sequence"/>
</dbReference>
<dbReference type="GO" id="GO:0042941">
    <property type="term" value="P:D-alanine transmembrane transport"/>
    <property type="evidence" value="ECO:0007669"/>
    <property type="project" value="TreeGrafter"/>
</dbReference>
<keyword evidence="2" id="KW-0997">Cell inner membrane</keyword>
<dbReference type="PANTHER" id="PTHR11795">
    <property type="entry name" value="BRANCHED-CHAIN AMINO ACID TRANSPORT SYSTEM PERMEASE PROTEIN LIVH"/>
    <property type="match status" value="1"/>
</dbReference>
<keyword evidence="3" id="KW-0472">Membrane</keyword>
<comment type="caution">
    <text evidence="4">The sequence shown here is derived from an EMBL/GenBank/DDBJ whole genome shotgun (WGS) entry which is preliminary data.</text>
</comment>
<dbReference type="GO" id="GO:0015192">
    <property type="term" value="F:L-phenylalanine transmembrane transporter activity"/>
    <property type="evidence" value="ECO:0007669"/>
    <property type="project" value="TreeGrafter"/>
</dbReference>
<dbReference type="GO" id="GO:0005886">
    <property type="term" value="C:plasma membrane"/>
    <property type="evidence" value="ECO:0007669"/>
    <property type="project" value="TreeGrafter"/>
</dbReference>
<dbReference type="PANTHER" id="PTHR11795:SF371">
    <property type="entry name" value="HIGH-AFFINITY BRANCHED-CHAIN AMINO ACID TRANSPORT SYSTEM PERMEASE PROTEIN LIVH"/>
    <property type="match status" value="1"/>
</dbReference>
<evidence type="ECO:0000256" key="1">
    <source>
        <dbReference type="ARBA" id="ARBA00022448"/>
    </source>
</evidence>
<dbReference type="GO" id="GO:0015808">
    <property type="term" value="P:L-alanine transport"/>
    <property type="evidence" value="ECO:0007669"/>
    <property type="project" value="TreeGrafter"/>
</dbReference>
<dbReference type="GO" id="GO:1903806">
    <property type="term" value="P:L-isoleucine import across plasma membrane"/>
    <property type="evidence" value="ECO:0007669"/>
    <property type="project" value="TreeGrafter"/>
</dbReference>
<protein>
    <recommendedName>
        <fullName evidence="6">Branched-chain amino acid ABC transporter permease</fullName>
    </recommendedName>
</protein>
<evidence type="ECO:0000313" key="5">
    <source>
        <dbReference type="Proteomes" id="UP000280395"/>
    </source>
</evidence>
<dbReference type="GO" id="GO:0015190">
    <property type="term" value="F:L-leucine transmembrane transporter activity"/>
    <property type="evidence" value="ECO:0007669"/>
    <property type="project" value="TreeGrafter"/>
</dbReference>
<organism evidence="4 5">
    <name type="scientific">Pseudomonas syringae pv. avii</name>
    <dbReference type="NCBI Taxonomy" id="663959"/>
    <lineage>
        <taxon>Bacteria</taxon>
        <taxon>Pseudomonadati</taxon>
        <taxon>Pseudomonadota</taxon>
        <taxon>Gammaproteobacteria</taxon>
        <taxon>Pseudomonadales</taxon>
        <taxon>Pseudomonadaceae</taxon>
        <taxon>Pseudomonas</taxon>
        <taxon>Pseudomonas syringae</taxon>
    </lineage>
</organism>
<keyword evidence="2" id="KW-1003">Cell membrane</keyword>
<evidence type="ECO:0000313" key="4">
    <source>
        <dbReference type="EMBL" id="RMU38593.1"/>
    </source>
</evidence>
<dbReference type="GO" id="GO:0005304">
    <property type="term" value="F:L-valine transmembrane transporter activity"/>
    <property type="evidence" value="ECO:0007669"/>
    <property type="project" value="TreeGrafter"/>
</dbReference>
<sequence>MLGGIGSIPGAVLGGLVLGVAEAFGADIFGDQYKDVVAFGLLVLVLLFRPTGILGRPEVEKV</sequence>
<dbReference type="GO" id="GO:0015188">
    <property type="term" value="F:L-isoleucine transmembrane transporter activity"/>
    <property type="evidence" value="ECO:0007669"/>
    <property type="project" value="TreeGrafter"/>
</dbReference>
<dbReference type="AlphaFoldDB" id="A0A3M5TZ16"/>
<dbReference type="InterPro" id="IPR052157">
    <property type="entry name" value="BCAA_transport_permease"/>
</dbReference>
<name>A0A3M5TZ16_PSESX</name>
<keyword evidence="3" id="KW-1133">Transmembrane helix</keyword>
<keyword evidence="1" id="KW-0813">Transport</keyword>
<evidence type="ECO:0000256" key="2">
    <source>
        <dbReference type="ARBA" id="ARBA00022519"/>
    </source>
</evidence>
<evidence type="ECO:0008006" key="6">
    <source>
        <dbReference type="Google" id="ProtNLM"/>
    </source>
</evidence>
<keyword evidence="3" id="KW-0812">Transmembrane</keyword>
<reference evidence="4 5" key="1">
    <citation type="submission" date="2018-08" db="EMBL/GenBank/DDBJ databases">
        <title>Recombination of ecologically and evolutionarily significant loci maintains genetic cohesion in the Pseudomonas syringae species complex.</title>
        <authorList>
            <person name="Dillon M."/>
            <person name="Thakur S."/>
            <person name="Almeida R.N.D."/>
            <person name="Weir B.S."/>
            <person name="Guttman D.S."/>
        </authorList>
    </citation>
    <scope>NUCLEOTIDE SEQUENCE [LARGE SCALE GENOMIC DNA]</scope>
    <source>
        <strain evidence="4 5">ICMP 14479</strain>
    </source>
</reference>
<accession>A0A3M5TZ16</accession>
<evidence type="ECO:0000256" key="3">
    <source>
        <dbReference type="SAM" id="Phobius"/>
    </source>
</evidence>
<feature type="transmembrane region" description="Helical" evidence="3">
    <location>
        <begin position="35"/>
        <end position="55"/>
    </location>
</feature>
<dbReference type="EMBL" id="RBUA01001666">
    <property type="protein sequence ID" value="RMU38593.1"/>
    <property type="molecule type" value="Genomic_DNA"/>
</dbReference>
<gene>
    <name evidence="4" type="ORF">ALP29_200349</name>
</gene>
<proteinExistence type="predicted"/>